<accession>A0A151ZJI5</accession>
<dbReference type="OrthoDB" id="27842at2759"/>
<organism evidence="1 2">
    <name type="scientific">Tieghemostelium lacteum</name>
    <name type="common">Slime mold</name>
    <name type="synonym">Dictyostelium lacteum</name>
    <dbReference type="NCBI Taxonomy" id="361077"/>
    <lineage>
        <taxon>Eukaryota</taxon>
        <taxon>Amoebozoa</taxon>
        <taxon>Evosea</taxon>
        <taxon>Eumycetozoa</taxon>
        <taxon>Dictyostelia</taxon>
        <taxon>Dictyosteliales</taxon>
        <taxon>Raperosteliaceae</taxon>
        <taxon>Tieghemostelium</taxon>
    </lineage>
</organism>
<evidence type="ECO:0000313" key="1">
    <source>
        <dbReference type="EMBL" id="KYQ94087.1"/>
    </source>
</evidence>
<dbReference type="AlphaFoldDB" id="A0A151ZJI5"/>
<proteinExistence type="predicted"/>
<dbReference type="EMBL" id="LODT01000022">
    <property type="protein sequence ID" value="KYQ94087.1"/>
    <property type="molecule type" value="Genomic_DNA"/>
</dbReference>
<evidence type="ECO:0000313" key="2">
    <source>
        <dbReference type="Proteomes" id="UP000076078"/>
    </source>
</evidence>
<keyword evidence="2" id="KW-1185">Reference proteome</keyword>
<name>A0A151ZJI5_TIELA</name>
<protein>
    <submittedName>
        <fullName evidence="1">Uncharacterized protein</fullName>
    </submittedName>
</protein>
<dbReference type="SUPFAM" id="SSF52047">
    <property type="entry name" value="RNI-like"/>
    <property type="match status" value="1"/>
</dbReference>
<dbReference type="Proteomes" id="UP000076078">
    <property type="component" value="Unassembled WGS sequence"/>
</dbReference>
<comment type="caution">
    <text evidence="1">The sequence shown here is derived from an EMBL/GenBank/DDBJ whole genome shotgun (WGS) entry which is preliminary data.</text>
</comment>
<reference evidence="1 2" key="1">
    <citation type="submission" date="2015-12" db="EMBL/GenBank/DDBJ databases">
        <title>Dictyostelia acquired genes for synthesis and detection of signals that induce cell-type specialization by lateral gene transfer from prokaryotes.</title>
        <authorList>
            <person name="Gloeckner G."/>
            <person name="Schaap P."/>
        </authorList>
    </citation>
    <scope>NUCLEOTIDE SEQUENCE [LARGE SCALE GENOMIC DNA]</scope>
    <source>
        <strain evidence="1 2">TK</strain>
    </source>
</reference>
<sequence>MLIQEIDCLFRDRITSAKCFYPLNDLRNIKKVDFNLSPDIGGDLIIIDPVNIEYHLTVNVQRYGGDGNVRYLDKKLSDLILSFRVFRSLTLASVIINYRVVTNMQSLLKKIEFHKVSIQFNTLCSLISRSPQMEVLILIDTSTPIPELLFDSIIKISNQHKNLNDCTIKFKNDNRTILNFTSILNLLNNIHCKRVKLNYSLANDVTDSQISIVNPSIEIFDFNVTSYANHNLFSIWKDKSQLKDIVLNLDENDITSVNQMKNLERLHNTTYIMSLKENHLHLPSLKEIQISKSNINMINCLLSNNSQLASIDMGSLSLDDLIIVLNSQYPTLTKLSISSVTGKSLTDIDEQSLLQSFQHNTTISMLKIGYLQLEFHHSILFLFSILKVNRSLITLFLKLCVFMPPDIKSTDQLSPDKVLHDNNTIEKLYIPSFYLSRVPQYNSMEKFDNLLNKYSIIRLKDDFTW</sequence>
<gene>
    <name evidence="1" type="ORF">DLAC_04367</name>
</gene>
<dbReference type="InParanoid" id="A0A151ZJI5"/>